<dbReference type="InterPro" id="IPR052350">
    <property type="entry name" value="Metallo-dep_Lactonases"/>
</dbReference>
<dbReference type="InterPro" id="IPR032466">
    <property type="entry name" value="Metal_Hydrolase"/>
</dbReference>
<dbReference type="SUPFAM" id="SSF51556">
    <property type="entry name" value="Metallo-dependent hydrolases"/>
    <property type="match status" value="1"/>
</dbReference>
<proteinExistence type="inferred from homology"/>
<protein>
    <submittedName>
        <fullName evidence="3">Amidohydrolase</fullName>
    </submittedName>
</protein>
<dbReference type="PANTHER" id="PTHR43569:SF1">
    <property type="entry name" value="BLL3371 PROTEIN"/>
    <property type="match status" value="1"/>
</dbReference>
<accession>A0A0E3U5S2</accession>
<dbReference type="AlphaFoldDB" id="A0A0E3U5S2"/>
<keyword evidence="4" id="KW-1185">Reference proteome</keyword>
<gene>
    <name evidence="3" type="ORF">MB84_08090</name>
</gene>
<dbReference type="OrthoDB" id="9787654at2"/>
<evidence type="ECO:0000259" key="2">
    <source>
        <dbReference type="Pfam" id="PF04909"/>
    </source>
</evidence>
<evidence type="ECO:0000313" key="3">
    <source>
        <dbReference type="EMBL" id="AKC69449.1"/>
    </source>
</evidence>
<dbReference type="GO" id="GO:0016787">
    <property type="term" value="F:hydrolase activity"/>
    <property type="evidence" value="ECO:0007669"/>
    <property type="project" value="UniProtKB-KW"/>
</dbReference>
<sequence length="264" mass="27717">MIVDSHAHVSPIWYEPVEALLCQMDRYGVERAVLTQMIGQTDNSYQSACVKRYPTRFTSVVWVDVDAPDVVSTIERHAQEGASGIRLRPAVHAANKALPSAWAAAAACGLAISCVGNSAAFADAGFTTLLKALPEISVVLEHLGATSTAPSTEAEIAARRNVFALAALPNVMLKLPGFGEVVTRSPSALRDGRPFGEGLPAAVADALVVFGPERLMWGSDFPVVGSREGYGQSLGIPRAALGCESDSALAAIFGGNALRVFGPR</sequence>
<dbReference type="EMBL" id="CP011253">
    <property type="protein sequence ID" value="AKC69449.1"/>
    <property type="molecule type" value="Genomic_DNA"/>
</dbReference>
<evidence type="ECO:0000313" key="4">
    <source>
        <dbReference type="Proteomes" id="UP000035050"/>
    </source>
</evidence>
<dbReference type="InterPro" id="IPR006680">
    <property type="entry name" value="Amidohydro-rel"/>
</dbReference>
<dbReference type="Gene3D" id="3.20.20.140">
    <property type="entry name" value="Metal-dependent hydrolases"/>
    <property type="match status" value="1"/>
</dbReference>
<dbReference type="PANTHER" id="PTHR43569">
    <property type="entry name" value="AMIDOHYDROLASE"/>
    <property type="match status" value="1"/>
</dbReference>
<organism evidence="3 4">
    <name type="scientific">Pandoraea oxalativorans</name>
    <dbReference type="NCBI Taxonomy" id="573737"/>
    <lineage>
        <taxon>Bacteria</taxon>
        <taxon>Pseudomonadati</taxon>
        <taxon>Pseudomonadota</taxon>
        <taxon>Betaproteobacteria</taxon>
        <taxon>Burkholderiales</taxon>
        <taxon>Burkholderiaceae</taxon>
        <taxon>Pandoraea</taxon>
    </lineage>
</organism>
<dbReference type="Proteomes" id="UP000035050">
    <property type="component" value="Chromosome"/>
</dbReference>
<evidence type="ECO:0000256" key="1">
    <source>
        <dbReference type="ARBA" id="ARBA00038310"/>
    </source>
</evidence>
<name>A0A0E3U5S2_9BURK</name>
<dbReference type="HOGENOM" id="CLU_044590_2_1_4"/>
<dbReference type="RefSeq" id="WP_046290768.1">
    <property type="nucleotide sequence ID" value="NZ_CP011253.3"/>
</dbReference>
<dbReference type="PATRIC" id="fig|573737.6.peg.2467"/>
<reference evidence="3" key="1">
    <citation type="submission" date="2016-06" db="EMBL/GenBank/DDBJ databases">
        <title>Pandoraea oxalativorans DSM 23570 Genome Sequencing.</title>
        <authorList>
            <person name="Ee R."/>
            <person name="Lim Y.-L."/>
            <person name="Yong D."/>
            <person name="Yin W.-F."/>
            <person name="Chan K.-G."/>
        </authorList>
    </citation>
    <scope>NUCLEOTIDE SEQUENCE</scope>
    <source>
        <strain evidence="3">DSM 23570</strain>
    </source>
</reference>
<dbReference type="Pfam" id="PF04909">
    <property type="entry name" value="Amidohydro_2"/>
    <property type="match status" value="1"/>
</dbReference>
<dbReference type="KEGG" id="pox:MB84_08090"/>
<feature type="domain" description="Amidohydrolase-related" evidence="2">
    <location>
        <begin position="17"/>
        <end position="262"/>
    </location>
</feature>
<comment type="similarity">
    <text evidence="1">Belongs to the metallo-dependent hydrolases superfamily.</text>
</comment>